<organism evidence="2 3">
    <name type="scientific">Portunus trituberculatus</name>
    <name type="common">Swimming crab</name>
    <name type="synonym">Neptunus trituberculatus</name>
    <dbReference type="NCBI Taxonomy" id="210409"/>
    <lineage>
        <taxon>Eukaryota</taxon>
        <taxon>Metazoa</taxon>
        <taxon>Ecdysozoa</taxon>
        <taxon>Arthropoda</taxon>
        <taxon>Crustacea</taxon>
        <taxon>Multicrustacea</taxon>
        <taxon>Malacostraca</taxon>
        <taxon>Eumalacostraca</taxon>
        <taxon>Eucarida</taxon>
        <taxon>Decapoda</taxon>
        <taxon>Pleocyemata</taxon>
        <taxon>Brachyura</taxon>
        <taxon>Eubrachyura</taxon>
        <taxon>Portunoidea</taxon>
        <taxon>Portunidae</taxon>
        <taxon>Portuninae</taxon>
        <taxon>Portunus</taxon>
    </lineage>
</organism>
<evidence type="ECO:0000313" key="3">
    <source>
        <dbReference type="Proteomes" id="UP000324222"/>
    </source>
</evidence>
<name>A0A5B7IHY3_PORTR</name>
<keyword evidence="3" id="KW-1185">Reference proteome</keyword>
<evidence type="ECO:0000256" key="1">
    <source>
        <dbReference type="SAM" id="MobiDB-lite"/>
    </source>
</evidence>
<reference evidence="2 3" key="1">
    <citation type="submission" date="2019-05" db="EMBL/GenBank/DDBJ databases">
        <title>Another draft genome of Portunus trituberculatus and its Hox gene families provides insights of decapod evolution.</title>
        <authorList>
            <person name="Jeong J.-H."/>
            <person name="Song I."/>
            <person name="Kim S."/>
            <person name="Choi T."/>
            <person name="Kim D."/>
            <person name="Ryu S."/>
            <person name="Kim W."/>
        </authorList>
    </citation>
    <scope>NUCLEOTIDE SEQUENCE [LARGE SCALE GENOMIC DNA]</scope>
    <source>
        <tissue evidence="2">Muscle</tissue>
    </source>
</reference>
<dbReference type="EMBL" id="VSRR010058375">
    <property type="protein sequence ID" value="MPC81913.1"/>
    <property type="molecule type" value="Genomic_DNA"/>
</dbReference>
<feature type="region of interest" description="Disordered" evidence="1">
    <location>
        <begin position="27"/>
        <end position="65"/>
    </location>
</feature>
<gene>
    <name evidence="2" type="ORF">E2C01_076552</name>
</gene>
<protein>
    <submittedName>
        <fullName evidence="2">Uncharacterized protein</fullName>
    </submittedName>
</protein>
<accession>A0A5B7IHY3</accession>
<dbReference type="Proteomes" id="UP000324222">
    <property type="component" value="Unassembled WGS sequence"/>
</dbReference>
<proteinExistence type="predicted"/>
<comment type="caution">
    <text evidence="2">The sequence shown here is derived from an EMBL/GenBank/DDBJ whole genome shotgun (WGS) entry which is preliminary data.</text>
</comment>
<evidence type="ECO:0000313" key="2">
    <source>
        <dbReference type="EMBL" id="MPC81913.1"/>
    </source>
</evidence>
<sequence length="160" mass="17476">MVVVVPSYLQPHNTPLLCLQCARASRPASPPVSGRRREVPPSPGQPRARFSPPPPSISLHPLHPATVPPPSLANLCLTARASHPRPCFPSQPPPCSLTQPFPDNLPQLRHTLPRSPPTIPPTTPDTPYLISFPTQPCQPRLPPTHLISCVPVSHYHRLFS</sequence>
<dbReference type="AlphaFoldDB" id="A0A5B7IHY3"/>